<evidence type="ECO:0000259" key="1">
    <source>
        <dbReference type="Pfam" id="PF24626"/>
    </source>
</evidence>
<dbReference type="PANTHER" id="PTHR46148:SF60">
    <property type="entry name" value="CHROMO DOMAIN-CONTAINING PROTEIN"/>
    <property type="match status" value="1"/>
</dbReference>
<dbReference type="InterPro" id="IPR036397">
    <property type="entry name" value="RNaseH_sf"/>
</dbReference>
<dbReference type="GO" id="GO:0003676">
    <property type="term" value="F:nucleic acid binding"/>
    <property type="evidence" value="ECO:0007669"/>
    <property type="project" value="InterPro"/>
</dbReference>
<gene>
    <name evidence="2" type="ORF">MTR67_026188</name>
</gene>
<dbReference type="Proteomes" id="UP001234989">
    <property type="component" value="Chromosome 6"/>
</dbReference>
<accession>A0AAF0R174</accession>
<organism evidence="2 3">
    <name type="scientific">Solanum verrucosum</name>
    <dbReference type="NCBI Taxonomy" id="315347"/>
    <lineage>
        <taxon>Eukaryota</taxon>
        <taxon>Viridiplantae</taxon>
        <taxon>Streptophyta</taxon>
        <taxon>Embryophyta</taxon>
        <taxon>Tracheophyta</taxon>
        <taxon>Spermatophyta</taxon>
        <taxon>Magnoliopsida</taxon>
        <taxon>eudicotyledons</taxon>
        <taxon>Gunneridae</taxon>
        <taxon>Pentapetalae</taxon>
        <taxon>asterids</taxon>
        <taxon>lamiids</taxon>
        <taxon>Solanales</taxon>
        <taxon>Solanaceae</taxon>
        <taxon>Solanoideae</taxon>
        <taxon>Solaneae</taxon>
        <taxon>Solanum</taxon>
    </lineage>
</organism>
<dbReference type="InterPro" id="IPR056924">
    <property type="entry name" value="SH3_Tf2-1"/>
</dbReference>
<dbReference type="PANTHER" id="PTHR46148">
    <property type="entry name" value="CHROMO DOMAIN-CONTAINING PROTEIN"/>
    <property type="match status" value="1"/>
</dbReference>
<protein>
    <recommendedName>
        <fullName evidence="1">Tf2-1-like SH3-like domain-containing protein</fullName>
    </recommendedName>
</protein>
<evidence type="ECO:0000313" key="3">
    <source>
        <dbReference type="Proteomes" id="UP001234989"/>
    </source>
</evidence>
<name>A0AAF0R174_SOLVR</name>
<evidence type="ECO:0000313" key="2">
    <source>
        <dbReference type="EMBL" id="WMV32803.1"/>
    </source>
</evidence>
<dbReference type="AlphaFoldDB" id="A0AAF0R174"/>
<dbReference type="Pfam" id="PF24626">
    <property type="entry name" value="SH3_Tf2-1"/>
    <property type="match status" value="1"/>
</dbReference>
<dbReference type="EMBL" id="CP133617">
    <property type="protein sequence ID" value="WMV32803.1"/>
    <property type="molecule type" value="Genomic_DNA"/>
</dbReference>
<proteinExistence type="predicted"/>
<feature type="domain" description="Tf2-1-like SH3-like" evidence="1">
    <location>
        <begin position="107"/>
        <end position="170"/>
    </location>
</feature>
<reference evidence="2" key="1">
    <citation type="submission" date="2023-08" db="EMBL/GenBank/DDBJ databases">
        <title>A de novo genome assembly of Solanum verrucosum Schlechtendal, a Mexican diploid species geographically isolated from the other diploid A-genome species in potato relatives.</title>
        <authorList>
            <person name="Hosaka K."/>
        </authorList>
    </citation>
    <scope>NUCLEOTIDE SEQUENCE</scope>
    <source>
        <tissue evidence="2">Young leaves</tissue>
    </source>
</reference>
<keyword evidence="3" id="KW-1185">Reference proteome</keyword>
<sequence length="205" mass="23736">MIDDSSLKDWLVKLDLSTAFHPYIDIQSDQTIQDLENILRACTIDFGVYWDQVIHLVEFSYNNNYHFNIQMALFDASYGRRCRSPVGWFGSFGVQTWGIDLMKDSTDPVLLKVSPTKDMMRIGKKEKLNSRFMGPFEILGKCREVAYRLALLLNLSAVHLMFHLSMLKLYCHNDSHVIQWDSIALDQNLSFKEESNSISDRKIVS</sequence>
<dbReference type="Gene3D" id="3.30.420.10">
    <property type="entry name" value="Ribonuclease H-like superfamily/Ribonuclease H"/>
    <property type="match status" value="1"/>
</dbReference>